<evidence type="ECO:0000313" key="2">
    <source>
        <dbReference type="EMBL" id="KAI1615100.1"/>
    </source>
</evidence>
<dbReference type="Proteomes" id="UP001203852">
    <property type="component" value="Unassembled WGS sequence"/>
</dbReference>
<accession>A0AAN6IFH9</accession>
<comment type="caution">
    <text evidence="2">The sequence shown here is derived from an EMBL/GenBank/DDBJ whole genome shotgun (WGS) entry which is preliminary data.</text>
</comment>
<protein>
    <submittedName>
        <fullName evidence="2">Uncharacterized protein</fullName>
    </submittedName>
</protein>
<sequence>MNSVGPLNSIPAASDTPANRQMPLNSRVLPYEGQAPTQLNMIPSQDTSQQRAMFNPTASSPWVFNWNTYRQANRGMLVPVFSLKKPPLRTQSRNNMMAGTRLYSNHNIPVQTVRLGILIDTNTSTNLHAHAASTQLQASTMQSLDIILNIHTNQNSHAGTGHARSLFSSTPPRLDNLPPEIRAQIYGYLFAGATLEASKPNMDRCSTTDQFSPYRLIENVNTSIISASRFFHKDALPFLKTATALEVPRCFGRHDPLANIPDEFLSSIKNIKVHIDSFVHINRRRLTSLQDVHVVHDVDAPDGFADIVRYMNTNGSVEDVIEMLFDDVFSWKWKQRQFAYLAAEEGFALKMTVYFSIWCPAPGKTGFDFEMDSATNTVVRTTGFIGSQEVAVDNVDQAKEDWEDYSGM</sequence>
<dbReference type="PANTHER" id="PTHR42085:SF2">
    <property type="entry name" value="F-BOX DOMAIN-CONTAINING PROTEIN"/>
    <property type="match status" value="1"/>
</dbReference>
<dbReference type="InterPro" id="IPR038883">
    <property type="entry name" value="AN11006-like"/>
</dbReference>
<organism evidence="2 3">
    <name type="scientific">Exophiala viscosa</name>
    <dbReference type="NCBI Taxonomy" id="2486360"/>
    <lineage>
        <taxon>Eukaryota</taxon>
        <taxon>Fungi</taxon>
        <taxon>Dikarya</taxon>
        <taxon>Ascomycota</taxon>
        <taxon>Pezizomycotina</taxon>
        <taxon>Eurotiomycetes</taxon>
        <taxon>Chaetothyriomycetidae</taxon>
        <taxon>Chaetothyriales</taxon>
        <taxon>Herpotrichiellaceae</taxon>
        <taxon>Exophiala</taxon>
    </lineage>
</organism>
<keyword evidence="3" id="KW-1185">Reference proteome</keyword>
<proteinExistence type="predicted"/>
<feature type="region of interest" description="Disordered" evidence="1">
    <location>
        <begin position="1"/>
        <end position="22"/>
    </location>
</feature>
<dbReference type="AlphaFoldDB" id="A0AAN6IFH9"/>
<name>A0AAN6IFH9_9EURO</name>
<dbReference type="EMBL" id="MU404352">
    <property type="protein sequence ID" value="KAI1615100.1"/>
    <property type="molecule type" value="Genomic_DNA"/>
</dbReference>
<evidence type="ECO:0000313" key="3">
    <source>
        <dbReference type="Proteomes" id="UP001203852"/>
    </source>
</evidence>
<dbReference type="PANTHER" id="PTHR42085">
    <property type="entry name" value="F-BOX DOMAIN-CONTAINING PROTEIN"/>
    <property type="match status" value="1"/>
</dbReference>
<evidence type="ECO:0000256" key="1">
    <source>
        <dbReference type="SAM" id="MobiDB-lite"/>
    </source>
</evidence>
<gene>
    <name evidence="2" type="ORF">EDD36DRAFT_176527</name>
</gene>
<reference evidence="2" key="1">
    <citation type="journal article" date="2022" name="bioRxiv">
        <title>Deciphering the potential niche of two novel black yeast fungi from a biological soil crust based on their genomes, phenotypes, and melanin regulation.</title>
        <authorList>
            <consortium name="DOE Joint Genome Institute"/>
            <person name="Carr E.C."/>
            <person name="Barton Q."/>
            <person name="Grambo S."/>
            <person name="Sullivan M."/>
            <person name="Renfro C.M."/>
            <person name="Kuo A."/>
            <person name="Pangilinan J."/>
            <person name="Lipzen A."/>
            <person name="Keymanesh K."/>
            <person name="Savage E."/>
            <person name="Barry K."/>
            <person name="Grigoriev I.V."/>
            <person name="Riekhof W.R."/>
            <person name="Harris S.S."/>
        </authorList>
    </citation>
    <scope>NUCLEOTIDE SEQUENCE</scope>
    <source>
        <strain evidence="2">JF 03-4F</strain>
    </source>
</reference>